<accession>A0A448X7K0</accession>
<dbReference type="AlphaFoldDB" id="A0A448X7K0"/>
<reference evidence="3" key="1">
    <citation type="submission" date="2018-11" db="EMBL/GenBank/DDBJ databases">
        <authorList>
            <consortium name="Pathogen Informatics"/>
        </authorList>
    </citation>
    <scope>NUCLEOTIDE SEQUENCE</scope>
</reference>
<feature type="chain" id="PRO_5019379253" evidence="2">
    <location>
        <begin position="22"/>
        <end position="324"/>
    </location>
</feature>
<organism evidence="3 4">
    <name type="scientific">Protopolystoma xenopodis</name>
    <dbReference type="NCBI Taxonomy" id="117903"/>
    <lineage>
        <taxon>Eukaryota</taxon>
        <taxon>Metazoa</taxon>
        <taxon>Spiralia</taxon>
        <taxon>Lophotrochozoa</taxon>
        <taxon>Platyhelminthes</taxon>
        <taxon>Monogenea</taxon>
        <taxon>Polyopisthocotylea</taxon>
        <taxon>Polystomatidea</taxon>
        <taxon>Polystomatidae</taxon>
        <taxon>Protopolystoma</taxon>
    </lineage>
</organism>
<name>A0A448X7K0_9PLAT</name>
<feature type="signal peptide" evidence="2">
    <location>
        <begin position="1"/>
        <end position="21"/>
    </location>
</feature>
<feature type="non-terminal residue" evidence="3">
    <location>
        <position position="1"/>
    </location>
</feature>
<dbReference type="EMBL" id="CAAALY010109579">
    <property type="protein sequence ID" value="VEL30120.1"/>
    <property type="molecule type" value="Genomic_DNA"/>
</dbReference>
<feature type="compositionally biased region" description="Polar residues" evidence="1">
    <location>
        <begin position="105"/>
        <end position="126"/>
    </location>
</feature>
<keyword evidence="4" id="KW-1185">Reference proteome</keyword>
<evidence type="ECO:0000256" key="1">
    <source>
        <dbReference type="SAM" id="MobiDB-lite"/>
    </source>
</evidence>
<sequence length="324" mass="34563">AWSPVALASAAAASAATATAAASTTVASSPAIGTTNSTLRLAVTDLSLSMAAAATANNGVAMAATARRRPADLLDGQIPTLINWPEVGPSKSAFRSPDTDDTKSLGCSSLPGTAASHSRFTPSSDTRSVRTAGLLGVQASELVYSGLLCQTSHPEETEHLDQITPTYTRGFSLQSQSQAYPALQPAQYPSLPSSHAHLLGQQHMHQQGPNYLQHQRTQNHQNPHSQLLPGSKRLHLSSMCAPSFEGKVESNFVASRPGEEGCKRLGCAEMDRLGQGRLPPGEVSRISNQFGQYYLRYLKHHSARASPLTVSKYNLNFLSKYKAR</sequence>
<feature type="region of interest" description="Disordered" evidence="1">
    <location>
        <begin position="89"/>
        <end position="126"/>
    </location>
</feature>
<keyword evidence="2" id="KW-0732">Signal</keyword>
<comment type="caution">
    <text evidence="3">The sequence shown here is derived from an EMBL/GenBank/DDBJ whole genome shotgun (WGS) entry which is preliminary data.</text>
</comment>
<proteinExistence type="predicted"/>
<dbReference type="Proteomes" id="UP000784294">
    <property type="component" value="Unassembled WGS sequence"/>
</dbReference>
<evidence type="ECO:0000313" key="4">
    <source>
        <dbReference type="Proteomes" id="UP000784294"/>
    </source>
</evidence>
<evidence type="ECO:0000313" key="3">
    <source>
        <dbReference type="EMBL" id="VEL30120.1"/>
    </source>
</evidence>
<evidence type="ECO:0000256" key="2">
    <source>
        <dbReference type="SAM" id="SignalP"/>
    </source>
</evidence>
<gene>
    <name evidence="3" type="ORF">PXEA_LOCUS23560</name>
</gene>
<protein>
    <submittedName>
        <fullName evidence="3">Uncharacterized protein</fullName>
    </submittedName>
</protein>